<dbReference type="OrthoDB" id="5298110at2"/>
<reference evidence="2 4" key="1">
    <citation type="submission" date="2015-03" db="EMBL/GenBank/DDBJ databases">
        <authorList>
            <person name="Lepp D."/>
            <person name="Hassan Y.I."/>
            <person name="Li X.-Z."/>
            <person name="Zhou T."/>
        </authorList>
    </citation>
    <scope>NUCLEOTIDE SEQUENCE [LARGE SCALE GENOMIC DNA]</scope>
    <source>
        <strain evidence="2 4">Cr7-05</strain>
    </source>
</reference>
<gene>
    <name evidence="3" type="ORF">SAMN04488059_1197</name>
    <name evidence="2" type="ORF">WH91_11245</name>
</gene>
<accession>A0A0F5PX28</accession>
<dbReference type="Proteomes" id="UP000182258">
    <property type="component" value="Unassembled WGS sequence"/>
</dbReference>
<dbReference type="EMBL" id="LAPV01000123">
    <property type="protein sequence ID" value="KKC32966.1"/>
    <property type="molecule type" value="Genomic_DNA"/>
</dbReference>
<dbReference type="RefSeq" id="WP_046171099.1">
    <property type="nucleotide sequence ID" value="NZ_FOMB01000019.1"/>
</dbReference>
<feature type="region of interest" description="Disordered" evidence="1">
    <location>
        <begin position="1"/>
        <end position="22"/>
    </location>
</feature>
<dbReference type="Proteomes" id="UP000033519">
    <property type="component" value="Unassembled WGS sequence"/>
</dbReference>
<dbReference type="PATRIC" id="fig|728005.3.peg.378"/>
<proteinExistence type="predicted"/>
<dbReference type="AlphaFoldDB" id="A0A0F5PX28"/>
<evidence type="ECO:0000256" key="1">
    <source>
        <dbReference type="SAM" id="MobiDB-lite"/>
    </source>
</evidence>
<evidence type="ECO:0000313" key="4">
    <source>
        <dbReference type="Proteomes" id="UP000033519"/>
    </source>
</evidence>
<dbReference type="STRING" id="728005.SAMN04488059_1197"/>
<sequence length="129" mass="14037">MTSILAKSNPRGGRPKLAPEDVRKPYGIGLSIREREEAGLRADEAGLDLSGYCRNAILNASSPRPVPSINLQAWLQLNTLAEALIGLSRTHSGEIGDDSLVERLGELEDLLQSTRFALLGIHYTTDDQI</sequence>
<evidence type="ECO:0000313" key="3">
    <source>
        <dbReference type="EMBL" id="SFD05405.1"/>
    </source>
</evidence>
<dbReference type="EMBL" id="FOMB01000019">
    <property type="protein sequence ID" value="SFD05405.1"/>
    <property type="molecule type" value="Genomic_DNA"/>
</dbReference>
<keyword evidence="4" id="KW-1185">Reference proteome</keyword>
<evidence type="ECO:0000313" key="5">
    <source>
        <dbReference type="Proteomes" id="UP000182258"/>
    </source>
</evidence>
<evidence type="ECO:0000313" key="2">
    <source>
        <dbReference type="EMBL" id="KKC32966.1"/>
    </source>
</evidence>
<organism evidence="3 5">
    <name type="scientific">Devosia psychrophila</name>
    <dbReference type="NCBI Taxonomy" id="728005"/>
    <lineage>
        <taxon>Bacteria</taxon>
        <taxon>Pseudomonadati</taxon>
        <taxon>Pseudomonadota</taxon>
        <taxon>Alphaproteobacteria</taxon>
        <taxon>Hyphomicrobiales</taxon>
        <taxon>Devosiaceae</taxon>
        <taxon>Devosia</taxon>
    </lineage>
</organism>
<reference evidence="3 5" key="2">
    <citation type="submission" date="2016-10" db="EMBL/GenBank/DDBJ databases">
        <authorList>
            <person name="de Groot N.N."/>
        </authorList>
    </citation>
    <scope>NUCLEOTIDE SEQUENCE [LARGE SCALE GENOMIC DNA]</scope>
    <source>
        <strain evidence="3 5">CGMCC 1.10210</strain>
    </source>
</reference>
<protein>
    <submittedName>
        <fullName evidence="3">Uncharacterized protein</fullName>
    </submittedName>
</protein>
<name>A0A0F5PX28_9HYPH</name>